<comment type="similarity">
    <text evidence="7">Belongs to the binding-protein-dependent transport system permease family.</text>
</comment>
<evidence type="ECO:0000256" key="2">
    <source>
        <dbReference type="ARBA" id="ARBA00022448"/>
    </source>
</evidence>
<dbReference type="Pfam" id="PF00528">
    <property type="entry name" value="BPD_transp_1"/>
    <property type="match status" value="1"/>
</dbReference>
<protein>
    <submittedName>
        <fullName evidence="9">Sulfonate transport system permease protein</fullName>
    </submittedName>
</protein>
<feature type="transmembrane region" description="Helical" evidence="7">
    <location>
        <begin position="242"/>
        <end position="263"/>
    </location>
</feature>
<dbReference type="Gene3D" id="1.10.3720.10">
    <property type="entry name" value="MetI-like"/>
    <property type="match status" value="1"/>
</dbReference>
<keyword evidence="2 7" id="KW-0813">Transport</keyword>
<organism evidence="9 10">
    <name type="scientific">Pseudonocardia thermophila</name>
    <dbReference type="NCBI Taxonomy" id="1848"/>
    <lineage>
        <taxon>Bacteria</taxon>
        <taxon>Bacillati</taxon>
        <taxon>Actinomycetota</taxon>
        <taxon>Actinomycetes</taxon>
        <taxon>Pseudonocardiales</taxon>
        <taxon>Pseudonocardiaceae</taxon>
        <taxon>Pseudonocardia</taxon>
    </lineage>
</organism>
<dbReference type="SUPFAM" id="SSF161098">
    <property type="entry name" value="MetI-like"/>
    <property type="match status" value="1"/>
</dbReference>
<evidence type="ECO:0000256" key="7">
    <source>
        <dbReference type="RuleBase" id="RU363032"/>
    </source>
</evidence>
<comment type="subcellular location">
    <subcellularLocation>
        <location evidence="1 7">Cell membrane</location>
        <topology evidence="1 7">Multi-pass membrane protein</topology>
    </subcellularLocation>
</comment>
<evidence type="ECO:0000313" key="9">
    <source>
        <dbReference type="EMBL" id="SHK06606.1"/>
    </source>
</evidence>
<dbReference type="InterPro" id="IPR035906">
    <property type="entry name" value="MetI-like_sf"/>
</dbReference>
<dbReference type="CDD" id="cd06261">
    <property type="entry name" value="TM_PBP2"/>
    <property type="match status" value="1"/>
</dbReference>
<accession>A0A1M6PF84</accession>
<dbReference type="PANTHER" id="PTHR30151:SF39">
    <property type="entry name" value="ABC TRANSPORTER PERMEASE PROTEIN"/>
    <property type="match status" value="1"/>
</dbReference>
<name>A0A1M6PF84_PSETH</name>
<dbReference type="EMBL" id="FRAP01000002">
    <property type="protein sequence ID" value="SHK06606.1"/>
    <property type="molecule type" value="Genomic_DNA"/>
</dbReference>
<evidence type="ECO:0000313" key="10">
    <source>
        <dbReference type="Proteomes" id="UP000184363"/>
    </source>
</evidence>
<dbReference type="GO" id="GO:0042918">
    <property type="term" value="P:alkanesulfonate transmembrane transport"/>
    <property type="evidence" value="ECO:0007669"/>
    <property type="project" value="UniProtKB-ARBA"/>
</dbReference>
<evidence type="ECO:0000256" key="3">
    <source>
        <dbReference type="ARBA" id="ARBA00022475"/>
    </source>
</evidence>
<feature type="transmembrane region" description="Helical" evidence="7">
    <location>
        <begin position="25"/>
        <end position="46"/>
    </location>
</feature>
<keyword evidence="3" id="KW-1003">Cell membrane</keyword>
<evidence type="ECO:0000259" key="8">
    <source>
        <dbReference type="PROSITE" id="PS50928"/>
    </source>
</evidence>
<dbReference type="PANTHER" id="PTHR30151">
    <property type="entry name" value="ALKANE SULFONATE ABC TRANSPORTER-RELATED, MEMBRANE SUBUNIT"/>
    <property type="match status" value="1"/>
</dbReference>
<keyword evidence="4 7" id="KW-0812">Transmembrane</keyword>
<dbReference type="Proteomes" id="UP000184363">
    <property type="component" value="Unassembled WGS sequence"/>
</dbReference>
<feature type="transmembrane region" description="Helical" evidence="7">
    <location>
        <begin position="186"/>
        <end position="205"/>
    </location>
</feature>
<gene>
    <name evidence="9" type="ORF">SAMN05443637_102235</name>
</gene>
<feature type="transmembrane region" description="Helical" evidence="7">
    <location>
        <begin position="121"/>
        <end position="140"/>
    </location>
</feature>
<dbReference type="InterPro" id="IPR000515">
    <property type="entry name" value="MetI-like"/>
</dbReference>
<feature type="domain" description="ABC transmembrane type-1" evidence="8">
    <location>
        <begin position="76"/>
        <end position="260"/>
    </location>
</feature>
<sequence length="272" mass="28418">MTLAEPQVRPVAPAAPPAARRGRRVVTRAALGLVVPALLVVVWHLAATSGEFSPSQLPTPGAVLAALLELIGRGELWRHIAISVQRVLIGFAVGGGVGLVLGGVIGLSAPLRALLAPTIQALRAVPSLAWVPLLLLWLGIGETPKITLVAIGAFFPVYTTVSAALAHVDHRLVEVGRAYGRSGVRLFLQVQLPAIAPGALSGIRLGLAQGWLFLVAAELIASSIGLGFLLIDSQNTGRTDILLLAIVLLALLGKATDGLLGLAERRLLRRWT</sequence>
<proteinExistence type="inferred from homology"/>
<dbReference type="STRING" id="1848.SAMN05443637_102235"/>
<keyword evidence="6 7" id="KW-0472">Membrane</keyword>
<dbReference type="FunFam" id="1.10.3720.10:FF:000003">
    <property type="entry name" value="Aliphatic sulfonate ABC transporter permease"/>
    <property type="match status" value="1"/>
</dbReference>
<feature type="transmembrane region" description="Helical" evidence="7">
    <location>
        <begin position="146"/>
        <end position="166"/>
    </location>
</feature>
<evidence type="ECO:0000256" key="5">
    <source>
        <dbReference type="ARBA" id="ARBA00022989"/>
    </source>
</evidence>
<evidence type="ECO:0000256" key="6">
    <source>
        <dbReference type="ARBA" id="ARBA00023136"/>
    </source>
</evidence>
<keyword evidence="10" id="KW-1185">Reference proteome</keyword>
<reference evidence="9 10" key="1">
    <citation type="submission" date="2016-11" db="EMBL/GenBank/DDBJ databases">
        <authorList>
            <person name="Jaros S."/>
            <person name="Januszkiewicz K."/>
            <person name="Wedrychowicz H."/>
        </authorList>
    </citation>
    <scope>NUCLEOTIDE SEQUENCE [LARGE SCALE GENOMIC DNA]</scope>
    <source>
        <strain evidence="9 10">DSM 43832</strain>
    </source>
</reference>
<dbReference type="GO" id="GO:0010438">
    <property type="term" value="P:cellular response to sulfur starvation"/>
    <property type="evidence" value="ECO:0007669"/>
    <property type="project" value="TreeGrafter"/>
</dbReference>
<dbReference type="RefSeq" id="WP_200803744.1">
    <property type="nucleotide sequence ID" value="NZ_CALGVN010000018.1"/>
</dbReference>
<evidence type="ECO:0000256" key="4">
    <source>
        <dbReference type="ARBA" id="ARBA00022692"/>
    </source>
</evidence>
<keyword evidence="5 7" id="KW-1133">Transmembrane helix</keyword>
<feature type="transmembrane region" description="Helical" evidence="7">
    <location>
        <begin position="87"/>
        <end position="109"/>
    </location>
</feature>
<feature type="transmembrane region" description="Helical" evidence="7">
    <location>
        <begin position="211"/>
        <end position="230"/>
    </location>
</feature>
<dbReference type="AlphaFoldDB" id="A0A1M6PF84"/>
<evidence type="ECO:0000256" key="1">
    <source>
        <dbReference type="ARBA" id="ARBA00004651"/>
    </source>
</evidence>
<dbReference type="GO" id="GO:0005886">
    <property type="term" value="C:plasma membrane"/>
    <property type="evidence" value="ECO:0007669"/>
    <property type="project" value="UniProtKB-SubCell"/>
</dbReference>
<dbReference type="PROSITE" id="PS50928">
    <property type="entry name" value="ABC_TM1"/>
    <property type="match status" value="1"/>
</dbReference>